<evidence type="ECO:0000313" key="7">
    <source>
        <dbReference type="Proteomes" id="UP000659388"/>
    </source>
</evidence>
<dbReference type="Proteomes" id="UP000659388">
    <property type="component" value="Unassembled WGS sequence"/>
</dbReference>
<dbReference type="GO" id="GO:0016020">
    <property type="term" value="C:membrane"/>
    <property type="evidence" value="ECO:0007669"/>
    <property type="project" value="UniProtKB-SubCell"/>
</dbReference>
<proteinExistence type="predicted"/>
<keyword evidence="2 5" id="KW-0812">Transmembrane</keyword>
<feature type="transmembrane region" description="Helical" evidence="5">
    <location>
        <begin position="6"/>
        <end position="25"/>
    </location>
</feature>
<dbReference type="EMBL" id="JAESIY010000008">
    <property type="protein sequence ID" value="MBL3657676.1"/>
    <property type="molecule type" value="Genomic_DNA"/>
</dbReference>
<comment type="subcellular location">
    <subcellularLocation>
        <location evidence="1">Membrane</location>
        <topology evidence="1">Multi-pass membrane protein</topology>
    </subcellularLocation>
</comment>
<evidence type="ECO:0000256" key="1">
    <source>
        <dbReference type="ARBA" id="ARBA00004141"/>
    </source>
</evidence>
<accession>A0A937F9F7</accession>
<evidence type="ECO:0000256" key="4">
    <source>
        <dbReference type="ARBA" id="ARBA00023136"/>
    </source>
</evidence>
<keyword evidence="7" id="KW-1185">Reference proteome</keyword>
<dbReference type="SMART" id="SM00679">
    <property type="entry name" value="CTNS"/>
    <property type="match status" value="1"/>
</dbReference>
<comment type="caution">
    <text evidence="6">The sequence shown here is derived from an EMBL/GenBank/DDBJ whole genome shotgun (WGS) entry which is preliminary data.</text>
</comment>
<evidence type="ECO:0000256" key="3">
    <source>
        <dbReference type="ARBA" id="ARBA00022989"/>
    </source>
</evidence>
<name>A0A937F9F7_9BACT</name>
<reference evidence="6" key="1">
    <citation type="submission" date="2021-01" db="EMBL/GenBank/DDBJ databases">
        <title>Fulvivirga kasyanovii gen. nov., sp nov., a novel member of the phylum Bacteroidetes isolated from seawater in a mussel farm.</title>
        <authorList>
            <person name="Zhao L.-H."/>
            <person name="Wang Z.-J."/>
        </authorList>
    </citation>
    <scope>NUCLEOTIDE SEQUENCE</scope>
    <source>
        <strain evidence="6">2943</strain>
    </source>
</reference>
<dbReference type="RefSeq" id="WP_202245455.1">
    <property type="nucleotide sequence ID" value="NZ_JAESIY010000008.1"/>
</dbReference>
<keyword evidence="3 5" id="KW-1133">Transmembrane helix</keyword>
<dbReference type="InterPro" id="IPR006603">
    <property type="entry name" value="PQ-loop_rpt"/>
</dbReference>
<keyword evidence="4 5" id="KW-0472">Membrane</keyword>
<dbReference type="AlphaFoldDB" id="A0A937F9F7"/>
<feature type="transmembrane region" description="Helical" evidence="5">
    <location>
        <begin position="37"/>
        <end position="56"/>
    </location>
</feature>
<organism evidence="6 7">
    <name type="scientific">Fulvivirga sediminis</name>
    <dbReference type="NCBI Taxonomy" id="2803949"/>
    <lineage>
        <taxon>Bacteria</taxon>
        <taxon>Pseudomonadati</taxon>
        <taxon>Bacteroidota</taxon>
        <taxon>Cytophagia</taxon>
        <taxon>Cytophagales</taxon>
        <taxon>Fulvivirgaceae</taxon>
        <taxon>Fulvivirga</taxon>
    </lineage>
</organism>
<dbReference type="Pfam" id="PF04193">
    <property type="entry name" value="PQ-loop"/>
    <property type="match status" value="1"/>
</dbReference>
<gene>
    <name evidence="6" type="ORF">JL102_16115</name>
</gene>
<protein>
    <recommendedName>
        <fullName evidence="8">Sugar transporter SemiSWEET</fullName>
    </recommendedName>
</protein>
<evidence type="ECO:0000256" key="2">
    <source>
        <dbReference type="ARBA" id="ARBA00022692"/>
    </source>
</evidence>
<evidence type="ECO:0008006" key="8">
    <source>
        <dbReference type="Google" id="ProtNLM"/>
    </source>
</evidence>
<evidence type="ECO:0000256" key="5">
    <source>
        <dbReference type="SAM" id="Phobius"/>
    </source>
</evidence>
<feature type="transmembrane region" description="Helical" evidence="5">
    <location>
        <begin position="62"/>
        <end position="80"/>
    </location>
</feature>
<dbReference type="Gene3D" id="1.20.1280.290">
    <property type="match status" value="1"/>
</dbReference>
<evidence type="ECO:0000313" key="6">
    <source>
        <dbReference type="EMBL" id="MBL3657676.1"/>
    </source>
</evidence>
<sequence length="97" mass="10961">MEAIHEFIGLTAALLTTISFMPQVFRTWKTRSSNGLSWAMLIISLIAATLWFSYGIHLKSNIIVLSNAIMGALQLVLIYFKIRYHVSSKSNLSFSHK</sequence>